<dbReference type="EMBL" id="JASBWU010000016">
    <property type="protein sequence ID" value="KAJ9115386.1"/>
    <property type="molecule type" value="Genomic_DNA"/>
</dbReference>
<dbReference type="Proteomes" id="UP001243375">
    <property type="component" value="Unassembled WGS sequence"/>
</dbReference>
<evidence type="ECO:0000313" key="2">
    <source>
        <dbReference type="Proteomes" id="UP001243375"/>
    </source>
</evidence>
<reference evidence="1" key="1">
    <citation type="submission" date="2023-04" db="EMBL/GenBank/DDBJ databases">
        <title>Draft Genome sequencing of Naganishia species isolated from polar environments using Oxford Nanopore Technology.</title>
        <authorList>
            <person name="Leo P."/>
            <person name="Venkateswaran K."/>
        </authorList>
    </citation>
    <scope>NUCLEOTIDE SEQUENCE</scope>
    <source>
        <strain evidence="1">MNA-CCFEE 5425</strain>
    </source>
</reference>
<proteinExistence type="predicted"/>
<organism evidence="1 2">
    <name type="scientific">Naganishia vaughanmartiniae</name>
    <dbReference type="NCBI Taxonomy" id="1424756"/>
    <lineage>
        <taxon>Eukaryota</taxon>
        <taxon>Fungi</taxon>
        <taxon>Dikarya</taxon>
        <taxon>Basidiomycota</taxon>
        <taxon>Agaricomycotina</taxon>
        <taxon>Tremellomycetes</taxon>
        <taxon>Filobasidiales</taxon>
        <taxon>Filobasidiaceae</taxon>
        <taxon>Naganishia</taxon>
    </lineage>
</organism>
<comment type="caution">
    <text evidence="1">The sequence shown here is derived from an EMBL/GenBank/DDBJ whole genome shotgun (WGS) entry which is preliminary data.</text>
</comment>
<protein>
    <submittedName>
        <fullName evidence="1">Uncharacterized protein</fullName>
    </submittedName>
</protein>
<name>A0ACC2WVC2_9TREE</name>
<gene>
    <name evidence="1" type="ORF">QFC22_005141</name>
</gene>
<sequence>MFSDSLGSDTRRSDGPMERSLREWSALGHGNGQSGVHGASQAGPSHEPWSTTTGILGHGGDIGGERTNPTPNAINQSMNPNAYPPSASSTRIEQHGQVVGNMNNVAHGGNEEVPKLQFMDDLVWGLSDHPDHHDRLLAQADQLMAMNAKSPSGDGLELLGWLTEPGGAVNPAAAAPLPLPRQDLNVASALLPHSSSQRSQPLAQPPCIWPQTSSIREPTDEDGDIPLPWNYTYSYAKINRYISKQVTRVVSILRPYYLSIVHDRTDIELDAQTRTLRSLTRRIEDATTAFSPCPTLIWRRTGEIVGANKLMADLLGISKAKLTSVRRGETEPAFDSTLRDFSSIRLSCKMNRLRP</sequence>
<evidence type="ECO:0000313" key="1">
    <source>
        <dbReference type="EMBL" id="KAJ9115386.1"/>
    </source>
</evidence>
<keyword evidence="2" id="KW-1185">Reference proteome</keyword>
<accession>A0ACC2WVC2</accession>